<dbReference type="Pfam" id="PF00012">
    <property type="entry name" value="HSP70"/>
    <property type="match status" value="1"/>
</dbReference>
<keyword evidence="1" id="KW-0547">Nucleotide-binding</keyword>
<dbReference type="STRING" id="5722.A2EYV4"/>
<dbReference type="Gene3D" id="1.20.1270.10">
    <property type="match status" value="1"/>
</dbReference>
<keyword evidence="4" id="KW-0346">Stress response</keyword>
<dbReference type="eggNOG" id="KOG0101">
    <property type="taxonomic scope" value="Eukaryota"/>
</dbReference>
<sequence length="139" mass="14467">MVSDAEKYKAQDEEAKKKIEAKNGLEGYCFGVRNSVNGELGSKIDAADKDAILKIVNDTLAWIESNQDASTADFEAKQKEVEGQLMPLMQKAYQSAAGGAGGMPGGVDPSMFQNMGGAAPGASAAHPSSGSGPRVEEVD</sequence>
<keyword evidence="5" id="KW-1185">Reference proteome</keyword>
<organism evidence="4 5">
    <name type="scientific">Trichomonas vaginalis (strain ATCC PRA-98 / G3)</name>
    <dbReference type="NCBI Taxonomy" id="412133"/>
    <lineage>
        <taxon>Eukaryota</taxon>
        <taxon>Metamonada</taxon>
        <taxon>Parabasalia</taxon>
        <taxon>Trichomonadida</taxon>
        <taxon>Trichomonadidae</taxon>
        <taxon>Trichomonas</taxon>
    </lineage>
</organism>
<dbReference type="VEuPathDB" id="TrichDB:TVAGG3_0254520"/>
<name>A2EYV4_TRIV3</name>
<dbReference type="EMBL" id="DS113544">
    <property type="protein sequence ID" value="EAY02173.1"/>
    <property type="molecule type" value="Genomic_DNA"/>
</dbReference>
<dbReference type="InParanoid" id="A2EYV4"/>
<dbReference type="FunFam" id="1.20.1270.10:FF:000099">
    <property type="entry name" value="Heat shock 70 kDa protein-related protein"/>
    <property type="match status" value="1"/>
</dbReference>
<proteinExistence type="predicted"/>
<dbReference type="SUPFAM" id="SSF100934">
    <property type="entry name" value="Heat shock protein 70kD (HSP70), C-terminal subdomain"/>
    <property type="match status" value="1"/>
</dbReference>
<accession>A2EYV4</accession>
<reference evidence="4" key="1">
    <citation type="submission" date="2006-10" db="EMBL/GenBank/DDBJ databases">
        <authorList>
            <person name="Amadeo P."/>
            <person name="Zhao Q."/>
            <person name="Wortman J."/>
            <person name="Fraser-Liggett C."/>
            <person name="Carlton J."/>
        </authorList>
    </citation>
    <scope>NUCLEOTIDE SEQUENCE</scope>
    <source>
        <strain evidence="4">G3</strain>
    </source>
</reference>
<protein>
    <submittedName>
        <fullName evidence="4">Heat shock 70 kDa protein-related protein</fullName>
    </submittedName>
</protein>
<evidence type="ECO:0000256" key="1">
    <source>
        <dbReference type="ARBA" id="ARBA00022741"/>
    </source>
</evidence>
<feature type="compositionally biased region" description="Low complexity" evidence="3">
    <location>
        <begin position="116"/>
        <end position="133"/>
    </location>
</feature>
<evidence type="ECO:0000256" key="3">
    <source>
        <dbReference type="SAM" id="MobiDB-lite"/>
    </source>
</evidence>
<dbReference type="AlphaFoldDB" id="A2EYV4"/>
<dbReference type="KEGG" id="tva:75646915"/>
<dbReference type="InterPro" id="IPR013126">
    <property type="entry name" value="Hsp_70_fam"/>
</dbReference>
<dbReference type="RefSeq" id="XP_001330576.1">
    <property type="nucleotide sequence ID" value="XM_001330540.1"/>
</dbReference>
<dbReference type="VEuPathDB" id="TrichDB:TVAG_213730"/>
<dbReference type="SMR" id="A2EYV4"/>
<gene>
    <name evidence="4" type="ORF">TVAG_213730</name>
</gene>
<keyword evidence="2" id="KW-0067">ATP-binding</keyword>
<evidence type="ECO:0000313" key="4">
    <source>
        <dbReference type="EMBL" id="EAY02173.1"/>
    </source>
</evidence>
<dbReference type="GO" id="GO:0140662">
    <property type="term" value="F:ATP-dependent protein folding chaperone"/>
    <property type="evidence" value="ECO:0007669"/>
    <property type="project" value="InterPro"/>
</dbReference>
<dbReference type="OMA" id="HESHCYK"/>
<evidence type="ECO:0000256" key="2">
    <source>
        <dbReference type="ARBA" id="ARBA00022840"/>
    </source>
</evidence>
<reference evidence="4" key="2">
    <citation type="journal article" date="2007" name="Science">
        <title>Draft genome sequence of the sexually transmitted pathogen Trichomonas vaginalis.</title>
        <authorList>
            <person name="Carlton J.M."/>
            <person name="Hirt R.P."/>
            <person name="Silva J.C."/>
            <person name="Delcher A.L."/>
            <person name="Schatz M."/>
            <person name="Zhao Q."/>
            <person name="Wortman J.R."/>
            <person name="Bidwell S.L."/>
            <person name="Alsmark U.C.M."/>
            <person name="Besteiro S."/>
            <person name="Sicheritz-Ponten T."/>
            <person name="Noel C.J."/>
            <person name="Dacks J.B."/>
            <person name="Foster P.G."/>
            <person name="Simillion C."/>
            <person name="Van de Peer Y."/>
            <person name="Miranda-Saavedra D."/>
            <person name="Barton G.J."/>
            <person name="Westrop G.D."/>
            <person name="Mueller S."/>
            <person name="Dessi D."/>
            <person name="Fiori P.L."/>
            <person name="Ren Q."/>
            <person name="Paulsen I."/>
            <person name="Zhang H."/>
            <person name="Bastida-Corcuera F.D."/>
            <person name="Simoes-Barbosa A."/>
            <person name="Brown M.T."/>
            <person name="Hayes R.D."/>
            <person name="Mukherjee M."/>
            <person name="Okumura C.Y."/>
            <person name="Schneider R."/>
            <person name="Smith A.J."/>
            <person name="Vanacova S."/>
            <person name="Villalvazo M."/>
            <person name="Haas B.J."/>
            <person name="Pertea M."/>
            <person name="Feldblyum T.V."/>
            <person name="Utterback T.R."/>
            <person name="Shu C.L."/>
            <person name="Osoegawa K."/>
            <person name="de Jong P.J."/>
            <person name="Hrdy I."/>
            <person name="Horvathova L."/>
            <person name="Zubacova Z."/>
            <person name="Dolezal P."/>
            <person name="Malik S.B."/>
            <person name="Logsdon J.M. Jr."/>
            <person name="Henze K."/>
            <person name="Gupta A."/>
            <person name="Wang C.C."/>
            <person name="Dunne R.L."/>
            <person name="Upcroft J.A."/>
            <person name="Upcroft P."/>
            <person name="White O."/>
            <person name="Salzberg S.L."/>
            <person name="Tang P."/>
            <person name="Chiu C.-H."/>
            <person name="Lee Y.-S."/>
            <person name="Embley T.M."/>
            <person name="Coombs G.H."/>
            <person name="Mottram J.C."/>
            <person name="Tachezy J."/>
            <person name="Fraser-Liggett C.M."/>
            <person name="Johnson P.J."/>
        </authorList>
    </citation>
    <scope>NUCLEOTIDE SEQUENCE [LARGE SCALE GENOMIC DNA]</scope>
    <source>
        <strain evidence="4">G3</strain>
    </source>
</reference>
<dbReference type="GO" id="GO:0005524">
    <property type="term" value="F:ATP binding"/>
    <property type="evidence" value="ECO:0007669"/>
    <property type="project" value="UniProtKB-KW"/>
</dbReference>
<dbReference type="OrthoDB" id="3789372at2759"/>
<dbReference type="Proteomes" id="UP000001542">
    <property type="component" value="Unassembled WGS sequence"/>
</dbReference>
<dbReference type="InterPro" id="IPR029048">
    <property type="entry name" value="HSP70_C_sf"/>
</dbReference>
<evidence type="ECO:0000313" key="5">
    <source>
        <dbReference type="Proteomes" id="UP000001542"/>
    </source>
</evidence>
<feature type="region of interest" description="Disordered" evidence="3">
    <location>
        <begin position="96"/>
        <end position="139"/>
    </location>
</feature>